<keyword evidence="3" id="KW-1185">Reference proteome</keyword>
<protein>
    <submittedName>
        <fullName evidence="2">Uncharacterized protein</fullName>
    </submittedName>
</protein>
<organism evidence="2 3">
    <name type="scientific">Mycolicibacterium hippocampi</name>
    <dbReference type="NCBI Taxonomy" id="659824"/>
    <lineage>
        <taxon>Bacteria</taxon>
        <taxon>Bacillati</taxon>
        <taxon>Actinomycetota</taxon>
        <taxon>Actinomycetes</taxon>
        <taxon>Mycobacteriales</taxon>
        <taxon>Mycobacteriaceae</taxon>
        <taxon>Mycolicibacterium</taxon>
    </lineage>
</organism>
<name>A0A850PKH2_9MYCO</name>
<sequence>MIGGALGTCLGAMAWLDSGVPVVGAIVFVVVGAVSGVWTSRRMVRYWPAAEQLTGDERVQVVRAVRRGEPVGNERLAQPAVDYVRGLHAAAAAGRPWRWILGVVLVGAVVAAVWDAVFGSWGSAVASALYLTALALELCWWPKRQAALLTGADRAVT</sequence>
<proteinExistence type="predicted"/>
<reference evidence="2 3" key="1">
    <citation type="submission" date="2020-05" db="EMBL/GenBank/DDBJ databases">
        <title>Draft genome sequence of Mycobacterium hippocampi DL, isolated from European seabass, Dicentrarchus labrax, reared in fish farms.</title>
        <authorList>
            <person name="Stathopoulou P."/>
            <person name="Asimakis E."/>
            <person name="Tzokas K."/>
            <person name="Batargias C."/>
            <person name="Tsiamis G."/>
        </authorList>
    </citation>
    <scope>NUCLEOTIDE SEQUENCE [LARGE SCALE GENOMIC DNA]</scope>
    <source>
        <strain evidence="2 3">DL</strain>
    </source>
</reference>
<feature type="transmembrane region" description="Helical" evidence="1">
    <location>
        <begin position="20"/>
        <end position="38"/>
    </location>
</feature>
<gene>
    <name evidence="2" type="ORF">HLY00_5877</name>
</gene>
<dbReference type="Proteomes" id="UP000570517">
    <property type="component" value="Unassembled WGS sequence"/>
</dbReference>
<dbReference type="AlphaFoldDB" id="A0A850PKH2"/>
<evidence type="ECO:0000256" key="1">
    <source>
        <dbReference type="SAM" id="Phobius"/>
    </source>
</evidence>
<evidence type="ECO:0000313" key="2">
    <source>
        <dbReference type="EMBL" id="NVN50829.1"/>
    </source>
</evidence>
<feature type="transmembrane region" description="Helical" evidence="1">
    <location>
        <begin position="120"/>
        <end position="141"/>
    </location>
</feature>
<evidence type="ECO:0000313" key="3">
    <source>
        <dbReference type="Proteomes" id="UP000570517"/>
    </source>
</evidence>
<dbReference type="EMBL" id="JABFYL010000027">
    <property type="protein sequence ID" value="NVN50829.1"/>
    <property type="molecule type" value="Genomic_DNA"/>
</dbReference>
<keyword evidence="1" id="KW-0472">Membrane</keyword>
<accession>A0A850PKH2</accession>
<comment type="caution">
    <text evidence="2">The sequence shown here is derived from an EMBL/GenBank/DDBJ whole genome shotgun (WGS) entry which is preliminary data.</text>
</comment>
<keyword evidence="1" id="KW-0812">Transmembrane</keyword>
<feature type="transmembrane region" description="Helical" evidence="1">
    <location>
        <begin position="97"/>
        <end position="114"/>
    </location>
</feature>
<keyword evidence="1" id="KW-1133">Transmembrane helix</keyword>